<evidence type="ECO:0000256" key="4">
    <source>
        <dbReference type="ARBA" id="ARBA00022764"/>
    </source>
</evidence>
<dbReference type="InterPro" id="IPR005588">
    <property type="entry name" value="MucB_RseB"/>
</dbReference>
<evidence type="ECO:0000256" key="2">
    <source>
        <dbReference type="ARBA" id="ARBA00008150"/>
    </source>
</evidence>
<organism evidence="8 9">
    <name type="scientific">Serpens gallinarum</name>
    <dbReference type="NCBI Taxonomy" id="2763075"/>
    <lineage>
        <taxon>Bacteria</taxon>
        <taxon>Pseudomonadati</taxon>
        <taxon>Pseudomonadota</taxon>
        <taxon>Gammaproteobacteria</taxon>
        <taxon>Pseudomonadales</taxon>
        <taxon>Pseudomonadaceae</taxon>
        <taxon>Pseudomonas</taxon>
    </lineage>
</organism>
<comment type="similarity">
    <text evidence="2">Belongs to the RseB family.</text>
</comment>
<dbReference type="PANTHER" id="PTHR38782">
    <property type="match status" value="1"/>
</dbReference>
<evidence type="ECO:0000256" key="3">
    <source>
        <dbReference type="ARBA" id="ARBA00022729"/>
    </source>
</evidence>
<evidence type="ECO:0000256" key="5">
    <source>
        <dbReference type="SAM" id="SignalP"/>
    </source>
</evidence>
<accession>A0ABR8TLD1</accession>
<evidence type="ECO:0000259" key="6">
    <source>
        <dbReference type="Pfam" id="PF03888"/>
    </source>
</evidence>
<reference evidence="8 9" key="1">
    <citation type="submission" date="2020-08" db="EMBL/GenBank/DDBJ databases">
        <title>A Genomic Blueprint of the Chicken Gut Microbiome.</title>
        <authorList>
            <person name="Gilroy R."/>
            <person name="Ravi A."/>
            <person name="Getino M."/>
            <person name="Pursley I."/>
            <person name="Horton D.L."/>
            <person name="Alikhan N.-F."/>
            <person name="Baker D."/>
            <person name="Gharbi K."/>
            <person name="Hall N."/>
            <person name="Watson M."/>
            <person name="Adriaenssens E.M."/>
            <person name="Foster-Nyarko E."/>
            <person name="Jarju S."/>
            <person name="Secka A."/>
            <person name="Antonio M."/>
            <person name="Oren A."/>
            <person name="Chaudhuri R."/>
            <person name="La Ragione R.M."/>
            <person name="Hildebrand F."/>
            <person name="Pallen M.J."/>
        </authorList>
    </citation>
    <scope>NUCLEOTIDE SEQUENCE [LARGE SCALE GENOMIC DNA]</scope>
    <source>
        <strain evidence="8 9">Sa2CUA2</strain>
    </source>
</reference>
<feature type="signal peptide" evidence="5">
    <location>
        <begin position="1"/>
        <end position="22"/>
    </location>
</feature>
<dbReference type="RefSeq" id="WP_251835031.1">
    <property type="nucleotide sequence ID" value="NZ_JACSQG010000001.1"/>
</dbReference>
<dbReference type="EMBL" id="JACSQG010000001">
    <property type="protein sequence ID" value="MBD7976273.1"/>
    <property type="molecule type" value="Genomic_DNA"/>
</dbReference>
<sequence>MRFLSFALGVSALLGQSAWADAQDWLLRLQAAEQQTGFHGAFVYERNGSFSSHEIWRHVASNSVQERMLQLDGPAHETLRTNGRLTCMNGSLVSPLIEERWSVRNLDTRQLNQWYEMRVAGNSRVAGRAAVVLALIPRDQHRYGFELHLDRETALPLKSLLLNEKGQPLERFQYVEFQEGASLAMVQPSQQCEPVEVRDSRQLSEKSWRSDWLPAGFVLNQIVEQRASAEAAPVAWLMYGDGLARFSIFLEPLGDAQIADVRSQLGPTATVSRRLSTANGDLMVTVVGEIPVGTAERIALSMRSESGNSSQ</sequence>
<name>A0ABR8TLD1_9PSED</name>
<dbReference type="PANTHER" id="PTHR38782:SF1">
    <property type="entry name" value="SIGMA-E FACTOR REGULATORY PROTEIN RSEB"/>
    <property type="match status" value="1"/>
</dbReference>
<comment type="caution">
    <text evidence="8">The sequence shown here is derived from an EMBL/GenBank/DDBJ whole genome shotgun (WGS) entry which is preliminary data.</text>
</comment>
<dbReference type="InterPro" id="IPR033436">
    <property type="entry name" value="MucB/RseB_C"/>
</dbReference>
<protein>
    <submittedName>
        <fullName evidence="8">MucB/RseB C-terminal domain-containing protein</fullName>
    </submittedName>
</protein>
<dbReference type="PIRSF" id="PIRSF005427">
    <property type="entry name" value="RseB"/>
    <property type="match status" value="1"/>
</dbReference>
<dbReference type="CDD" id="cd16327">
    <property type="entry name" value="RseB"/>
    <property type="match status" value="1"/>
</dbReference>
<dbReference type="Pfam" id="PF17188">
    <property type="entry name" value="MucB_RseB_C"/>
    <property type="match status" value="1"/>
</dbReference>
<gene>
    <name evidence="8" type="ORF">H9642_03630</name>
</gene>
<feature type="domain" description="MucB/RseB N-terminal" evidence="6">
    <location>
        <begin position="21"/>
        <end position="186"/>
    </location>
</feature>
<comment type="subcellular location">
    <subcellularLocation>
        <location evidence="1">Periplasm</location>
    </subcellularLocation>
</comment>
<proteinExistence type="inferred from homology"/>
<feature type="chain" id="PRO_5047249322" evidence="5">
    <location>
        <begin position="23"/>
        <end position="311"/>
    </location>
</feature>
<evidence type="ECO:0000256" key="1">
    <source>
        <dbReference type="ARBA" id="ARBA00004418"/>
    </source>
</evidence>
<dbReference type="Pfam" id="PF03888">
    <property type="entry name" value="MucB_RseB"/>
    <property type="match status" value="1"/>
</dbReference>
<keyword evidence="4" id="KW-0574">Periplasm</keyword>
<keyword evidence="3 5" id="KW-0732">Signal</keyword>
<dbReference type="InterPro" id="IPR038484">
    <property type="entry name" value="MucB/RseB_C_sf"/>
</dbReference>
<feature type="domain" description="MucB/RseB C-terminal" evidence="7">
    <location>
        <begin position="204"/>
        <end position="303"/>
    </location>
</feature>
<keyword evidence="9" id="KW-1185">Reference proteome</keyword>
<evidence type="ECO:0000259" key="7">
    <source>
        <dbReference type="Pfam" id="PF17188"/>
    </source>
</evidence>
<dbReference type="Proteomes" id="UP000611945">
    <property type="component" value="Unassembled WGS sequence"/>
</dbReference>
<dbReference type="Gene3D" id="3.30.200.100">
    <property type="entry name" value="MucB/RseB, C-terminal domain"/>
    <property type="match status" value="1"/>
</dbReference>
<dbReference type="Gene3D" id="2.50.20.10">
    <property type="entry name" value="Lipoprotein localisation LolA/LolB/LppX"/>
    <property type="match status" value="1"/>
</dbReference>
<dbReference type="InterPro" id="IPR033434">
    <property type="entry name" value="MucB/RseB_N"/>
</dbReference>
<evidence type="ECO:0000313" key="9">
    <source>
        <dbReference type="Proteomes" id="UP000611945"/>
    </source>
</evidence>
<evidence type="ECO:0000313" key="8">
    <source>
        <dbReference type="EMBL" id="MBD7976273.1"/>
    </source>
</evidence>